<gene>
    <name evidence="1" type="ORF">Q8A67_023185</name>
</gene>
<name>A0AA88P5L8_9TELE</name>
<sequence length="121" mass="13670">MFAGQQTDAPKPRLVKYGEYPVFFSCDIVIPSFRSEVRSPAPAFRYAPDHLCYLCRSPKAKPMKGLSADDERESFLEWSGSGYLVLGGFCEILLLIAAVDDCWWISRTLKAYRSPDVRQPA</sequence>
<protein>
    <submittedName>
        <fullName evidence="1">Uncharacterized protein</fullName>
    </submittedName>
</protein>
<evidence type="ECO:0000313" key="2">
    <source>
        <dbReference type="Proteomes" id="UP001187343"/>
    </source>
</evidence>
<evidence type="ECO:0000313" key="1">
    <source>
        <dbReference type="EMBL" id="KAK2870658.1"/>
    </source>
</evidence>
<dbReference type="Proteomes" id="UP001187343">
    <property type="component" value="Unassembled WGS sequence"/>
</dbReference>
<comment type="caution">
    <text evidence="1">The sequence shown here is derived from an EMBL/GenBank/DDBJ whole genome shotgun (WGS) entry which is preliminary data.</text>
</comment>
<accession>A0AA88P5L8</accession>
<dbReference type="AlphaFoldDB" id="A0AA88P5L8"/>
<dbReference type="EMBL" id="JAUYZG010000023">
    <property type="protein sequence ID" value="KAK2870658.1"/>
    <property type="molecule type" value="Genomic_DNA"/>
</dbReference>
<proteinExistence type="predicted"/>
<organism evidence="1 2">
    <name type="scientific">Cirrhinus molitorella</name>
    <name type="common">mud carp</name>
    <dbReference type="NCBI Taxonomy" id="172907"/>
    <lineage>
        <taxon>Eukaryota</taxon>
        <taxon>Metazoa</taxon>
        <taxon>Chordata</taxon>
        <taxon>Craniata</taxon>
        <taxon>Vertebrata</taxon>
        <taxon>Euteleostomi</taxon>
        <taxon>Actinopterygii</taxon>
        <taxon>Neopterygii</taxon>
        <taxon>Teleostei</taxon>
        <taxon>Ostariophysi</taxon>
        <taxon>Cypriniformes</taxon>
        <taxon>Cyprinidae</taxon>
        <taxon>Labeoninae</taxon>
        <taxon>Labeonini</taxon>
        <taxon>Cirrhinus</taxon>
    </lineage>
</organism>
<reference evidence="1" key="1">
    <citation type="submission" date="2023-08" db="EMBL/GenBank/DDBJ databases">
        <title>Chromosome-level Genome Assembly of mud carp (Cirrhinus molitorella).</title>
        <authorList>
            <person name="Liu H."/>
        </authorList>
    </citation>
    <scope>NUCLEOTIDE SEQUENCE</scope>
    <source>
        <strain evidence="1">Prfri</strain>
        <tissue evidence="1">Muscle</tissue>
    </source>
</reference>
<keyword evidence="2" id="KW-1185">Reference proteome</keyword>